<proteinExistence type="predicted"/>
<organism evidence="1 2">
    <name type="scientific">Croceitalea marina</name>
    <dbReference type="NCBI Taxonomy" id="1775166"/>
    <lineage>
        <taxon>Bacteria</taxon>
        <taxon>Pseudomonadati</taxon>
        <taxon>Bacteroidota</taxon>
        <taxon>Flavobacteriia</taxon>
        <taxon>Flavobacteriales</taxon>
        <taxon>Flavobacteriaceae</taxon>
        <taxon>Croceitalea</taxon>
    </lineage>
</organism>
<comment type="caution">
    <text evidence="1">The sequence shown here is derived from an EMBL/GenBank/DDBJ whole genome shotgun (WGS) entry which is preliminary data.</text>
</comment>
<gene>
    <name evidence="1" type="ORF">ACFSQJ_10935</name>
</gene>
<evidence type="ECO:0000313" key="1">
    <source>
        <dbReference type="EMBL" id="MFD2587447.1"/>
    </source>
</evidence>
<dbReference type="EMBL" id="JBHULB010000014">
    <property type="protein sequence ID" value="MFD2587447.1"/>
    <property type="molecule type" value="Genomic_DNA"/>
</dbReference>
<evidence type="ECO:0000313" key="2">
    <source>
        <dbReference type="Proteomes" id="UP001597526"/>
    </source>
</evidence>
<accession>A0ABW5MWE3</accession>
<sequence>MSAVFQTYKSRKITFDTCMNINDWTIKVYIITNRSEFESNGILKNSKNHLPVWLKRIENSTLPTYKHAFLIVHEAREGVWILLNWWTGGEMIETKVFFTSFDSAEIITDSPYNTNSLLCVWELEVFAHERSSWIEHILSKPNNPDYLAYTSDTLCEKV</sequence>
<name>A0ABW5MWE3_9FLAO</name>
<reference evidence="2" key="1">
    <citation type="journal article" date="2019" name="Int. J. Syst. Evol. Microbiol.">
        <title>The Global Catalogue of Microorganisms (GCM) 10K type strain sequencing project: providing services to taxonomists for standard genome sequencing and annotation.</title>
        <authorList>
            <consortium name="The Broad Institute Genomics Platform"/>
            <consortium name="The Broad Institute Genome Sequencing Center for Infectious Disease"/>
            <person name="Wu L."/>
            <person name="Ma J."/>
        </authorList>
    </citation>
    <scope>NUCLEOTIDE SEQUENCE [LARGE SCALE GENOMIC DNA]</scope>
    <source>
        <strain evidence="2">KCTC 52368</strain>
    </source>
</reference>
<evidence type="ECO:0008006" key="3">
    <source>
        <dbReference type="Google" id="ProtNLM"/>
    </source>
</evidence>
<keyword evidence="2" id="KW-1185">Reference proteome</keyword>
<dbReference type="RefSeq" id="WP_377766985.1">
    <property type="nucleotide sequence ID" value="NZ_JBHULB010000014.1"/>
</dbReference>
<dbReference type="Proteomes" id="UP001597526">
    <property type="component" value="Unassembled WGS sequence"/>
</dbReference>
<protein>
    <recommendedName>
        <fullName evidence="3">CdiI C-terminal domain-containing protein</fullName>
    </recommendedName>
</protein>